<evidence type="ECO:0000313" key="1">
    <source>
        <dbReference type="EMBL" id="SJZ87410.1"/>
    </source>
</evidence>
<accession>A0A1T4P747</accession>
<dbReference type="OrthoDB" id="362568at2"/>
<dbReference type="GeneID" id="303367696"/>
<dbReference type="RefSeq" id="WP_078931205.1">
    <property type="nucleotide sequence ID" value="NZ_FUXC01000008.1"/>
</dbReference>
<sequence length="170" mass="18796">MKKNLLFAFTFLFFLPAIYSKNINFQVVQNNPGFDTVFAVSNLFEQALSDFFFESGHIVSNSPVFIKEDSKSDSAELKRALADTLLGGMDVLVRLEIKYDEKTANSAGALLPNSVKSVSWQNYNPKTGKIISDGSIFPEKVDASNNNEAELYKFASFVAAKVSSTLKSLK</sequence>
<dbReference type="EMBL" id="FUXC01000008">
    <property type="protein sequence ID" value="SJZ87410.1"/>
    <property type="molecule type" value="Genomic_DNA"/>
</dbReference>
<organism evidence="1 2">
    <name type="scientific">Treponema berlinense</name>
    <dbReference type="NCBI Taxonomy" id="225004"/>
    <lineage>
        <taxon>Bacteria</taxon>
        <taxon>Pseudomonadati</taxon>
        <taxon>Spirochaetota</taxon>
        <taxon>Spirochaetia</taxon>
        <taxon>Spirochaetales</taxon>
        <taxon>Treponemataceae</taxon>
        <taxon>Treponema</taxon>
    </lineage>
</organism>
<keyword evidence="2" id="KW-1185">Reference proteome</keyword>
<protein>
    <submittedName>
        <fullName evidence="1">Uncharacterized protein</fullName>
    </submittedName>
</protein>
<evidence type="ECO:0000313" key="2">
    <source>
        <dbReference type="Proteomes" id="UP000190395"/>
    </source>
</evidence>
<dbReference type="STRING" id="225004.SAMN02745152_01464"/>
<gene>
    <name evidence="1" type="ORF">SAMN02745152_01464</name>
</gene>
<dbReference type="AlphaFoldDB" id="A0A1T4P747"/>
<reference evidence="1 2" key="1">
    <citation type="submission" date="2017-02" db="EMBL/GenBank/DDBJ databases">
        <authorList>
            <person name="Peterson S.W."/>
        </authorList>
    </citation>
    <scope>NUCLEOTIDE SEQUENCE [LARGE SCALE GENOMIC DNA]</scope>
    <source>
        <strain evidence="1 2">ATCC BAA-909</strain>
    </source>
</reference>
<name>A0A1T4P747_9SPIR</name>
<proteinExistence type="predicted"/>
<dbReference type="Proteomes" id="UP000190395">
    <property type="component" value="Unassembled WGS sequence"/>
</dbReference>